<dbReference type="Proteomes" id="UP000663880">
    <property type="component" value="Unassembled WGS sequence"/>
</dbReference>
<keyword evidence="2" id="KW-1185">Reference proteome</keyword>
<accession>A0A821M618</accession>
<name>A0A821M618_9NEOP</name>
<dbReference type="EMBL" id="CAJOBZ010000002">
    <property type="protein sequence ID" value="CAF4762027.1"/>
    <property type="molecule type" value="Genomic_DNA"/>
</dbReference>
<protein>
    <submittedName>
        <fullName evidence="1">Uncharacterized protein</fullName>
    </submittedName>
</protein>
<sequence>MTDVMRVKPQSAHITPQEIYIDPTSRASNSQFVKIPQQFDPRSKTCPEQYHQTISILPAAIFESSSRRPSCAGAASVTVPSIDLNTPWPTSLALRTYINFVIAICVNYDTFGNLFKAITTLLSNRAIDKKLQMTFRCILKH</sequence>
<comment type="caution">
    <text evidence="1">The sequence shown here is derived from an EMBL/GenBank/DDBJ whole genome shotgun (WGS) entry which is preliminary data.</text>
</comment>
<reference evidence="1" key="1">
    <citation type="submission" date="2021-02" db="EMBL/GenBank/DDBJ databases">
        <authorList>
            <person name="Steward A R."/>
        </authorList>
    </citation>
    <scope>NUCLEOTIDE SEQUENCE</scope>
</reference>
<evidence type="ECO:0000313" key="1">
    <source>
        <dbReference type="EMBL" id="CAF4762027.1"/>
    </source>
</evidence>
<proteinExistence type="predicted"/>
<dbReference type="AlphaFoldDB" id="A0A821M618"/>
<evidence type="ECO:0000313" key="2">
    <source>
        <dbReference type="Proteomes" id="UP000663880"/>
    </source>
</evidence>
<organism evidence="1 2">
    <name type="scientific">Pieris macdunnoughi</name>
    <dbReference type="NCBI Taxonomy" id="345717"/>
    <lineage>
        <taxon>Eukaryota</taxon>
        <taxon>Metazoa</taxon>
        <taxon>Ecdysozoa</taxon>
        <taxon>Arthropoda</taxon>
        <taxon>Hexapoda</taxon>
        <taxon>Insecta</taxon>
        <taxon>Pterygota</taxon>
        <taxon>Neoptera</taxon>
        <taxon>Endopterygota</taxon>
        <taxon>Lepidoptera</taxon>
        <taxon>Glossata</taxon>
        <taxon>Ditrysia</taxon>
        <taxon>Papilionoidea</taxon>
        <taxon>Pieridae</taxon>
        <taxon>Pierinae</taxon>
        <taxon>Pieris</taxon>
    </lineage>
</organism>
<gene>
    <name evidence="1" type="ORF">PMACD_LOCUS1360</name>
</gene>